<accession>A0A8T0P2U4</accession>
<evidence type="ECO:0000313" key="2">
    <source>
        <dbReference type="Proteomes" id="UP000823388"/>
    </source>
</evidence>
<keyword evidence="2" id="KW-1185">Reference proteome</keyword>
<name>A0A8T0P2U4_PANVG</name>
<dbReference type="Gene3D" id="3.60.10.10">
    <property type="entry name" value="Endonuclease/exonuclease/phosphatase"/>
    <property type="match status" value="1"/>
</dbReference>
<dbReference type="InterPro" id="IPR036691">
    <property type="entry name" value="Endo/exonu/phosph_ase_sf"/>
</dbReference>
<sequence>MKGVFWNCDGFKDPKKHRFISDLTKEHNLSFIAISETGRRSFTNPFLKNLCSGKNYLWHVKEPKGQSGGILLGIDLDVFDIGAIDEGDYYVKFHLCNKNDSFKWALVEVYGPAQAEFKENFLTELVHMCSHESPNEKNNDNYDHRWPFLFIAIIDGLNLRELEMSGRKIHMG</sequence>
<evidence type="ECO:0000313" key="1">
    <source>
        <dbReference type="EMBL" id="KAG2556053.1"/>
    </source>
</evidence>
<comment type="caution">
    <text evidence="1">The sequence shown here is derived from an EMBL/GenBank/DDBJ whole genome shotgun (WGS) entry which is preliminary data.</text>
</comment>
<proteinExistence type="predicted"/>
<dbReference type="AlphaFoldDB" id="A0A8T0P2U4"/>
<protein>
    <submittedName>
        <fullName evidence="1">Uncharacterized protein</fullName>
    </submittedName>
</protein>
<organism evidence="1 2">
    <name type="scientific">Panicum virgatum</name>
    <name type="common">Blackwell switchgrass</name>
    <dbReference type="NCBI Taxonomy" id="38727"/>
    <lineage>
        <taxon>Eukaryota</taxon>
        <taxon>Viridiplantae</taxon>
        <taxon>Streptophyta</taxon>
        <taxon>Embryophyta</taxon>
        <taxon>Tracheophyta</taxon>
        <taxon>Spermatophyta</taxon>
        <taxon>Magnoliopsida</taxon>
        <taxon>Liliopsida</taxon>
        <taxon>Poales</taxon>
        <taxon>Poaceae</taxon>
        <taxon>PACMAD clade</taxon>
        <taxon>Panicoideae</taxon>
        <taxon>Panicodae</taxon>
        <taxon>Paniceae</taxon>
        <taxon>Panicinae</taxon>
        <taxon>Panicum</taxon>
        <taxon>Panicum sect. Hiantes</taxon>
    </lineage>
</organism>
<gene>
    <name evidence="1" type="ORF">PVAP13_8NG065601</name>
</gene>
<dbReference type="Proteomes" id="UP000823388">
    <property type="component" value="Chromosome 8N"/>
</dbReference>
<reference evidence="1" key="1">
    <citation type="submission" date="2020-05" db="EMBL/GenBank/DDBJ databases">
        <title>WGS assembly of Panicum virgatum.</title>
        <authorList>
            <person name="Lovell J.T."/>
            <person name="Jenkins J."/>
            <person name="Shu S."/>
            <person name="Juenger T.E."/>
            <person name="Schmutz J."/>
        </authorList>
    </citation>
    <scope>NUCLEOTIDE SEQUENCE</scope>
    <source>
        <strain evidence="1">AP13</strain>
    </source>
</reference>
<dbReference type="EMBL" id="CM029052">
    <property type="protein sequence ID" value="KAG2556053.1"/>
    <property type="molecule type" value="Genomic_DNA"/>
</dbReference>
<dbReference type="SUPFAM" id="SSF56219">
    <property type="entry name" value="DNase I-like"/>
    <property type="match status" value="1"/>
</dbReference>